<organism evidence="4 6">
    <name type="scientific">Cellulosimicrobium composti</name>
    <dbReference type="NCBI Taxonomy" id="2672572"/>
    <lineage>
        <taxon>Bacteria</taxon>
        <taxon>Bacillati</taxon>
        <taxon>Actinomycetota</taxon>
        <taxon>Actinomycetes</taxon>
        <taxon>Micrococcales</taxon>
        <taxon>Promicromonosporaceae</taxon>
        <taxon>Cellulosimicrobium</taxon>
    </lineage>
</organism>
<dbReference type="AlphaFoldDB" id="A0A6N7ZEP3"/>
<keyword evidence="7" id="KW-1185">Reference proteome</keyword>
<keyword evidence="5" id="KW-0413">Isomerase</keyword>
<feature type="signal peptide" evidence="2">
    <location>
        <begin position="1"/>
        <end position="34"/>
    </location>
</feature>
<comment type="caution">
    <text evidence="4">The sequence shown here is derived from an EMBL/GenBank/DDBJ whole genome shotgun (WGS) entry which is preliminary data.</text>
</comment>
<reference evidence="5" key="2">
    <citation type="submission" date="2020-01" db="EMBL/GenBank/DDBJ databases">
        <authorList>
            <person name="Aviles F."/>
            <person name="Meyer T.E."/>
            <person name="Kyndt J.A."/>
        </authorList>
    </citation>
    <scope>NUCLEOTIDE SEQUENCE</scope>
    <source>
        <strain evidence="5">SE3</strain>
    </source>
</reference>
<dbReference type="EMBL" id="JAAFAN010000003">
    <property type="protein sequence ID" value="NDO88172.1"/>
    <property type="molecule type" value="Genomic_DNA"/>
</dbReference>
<evidence type="ECO:0000256" key="1">
    <source>
        <dbReference type="ARBA" id="ARBA00023277"/>
    </source>
</evidence>
<feature type="domain" description="Xylose isomerase-like TIM barrel" evidence="3">
    <location>
        <begin position="79"/>
        <end position="291"/>
    </location>
</feature>
<accession>A0A6N7ZEP3</accession>
<keyword evidence="2" id="KW-0732">Signal</keyword>
<keyword evidence="1" id="KW-0119">Carbohydrate metabolism</keyword>
<dbReference type="InterPro" id="IPR036237">
    <property type="entry name" value="Xyl_isomerase-like_sf"/>
</dbReference>
<dbReference type="Gene3D" id="3.20.20.150">
    <property type="entry name" value="Divalent-metal-dependent TIM barrel enzymes"/>
    <property type="match status" value="1"/>
</dbReference>
<evidence type="ECO:0000313" key="5">
    <source>
        <dbReference type="EMBL" id="NDO88172.1"/>
    </source>
</evidence>
<protein>
    <submittedName>
        <fullName evidence="5">Sugar phosphate isomerase/epimerase</fullName>
    </submittedName>
    <submittedName>
        <fullName evidence="4">TIM barrel protein</fullName>
    </submittedName>
</protein>
<proteinExistence type="predicted"/>
<dbReference type="InterPro" id="IPR050312">
    <property type="entry name" value="IolE/XylAMocC-like"/>
</dbReference>
<dbReference type="GO" id="GO:0016853">
    <property type="term" value="F:isomerase activity"/>
    <property type="evidence" value="ECO:0007669"/>
    <property type="project" value="UniProtKB-KW"/>
</dbReference>
<dbReference type="EMBL" id="WMKA01000004">
    <property type="protein sequence ID" value="MTG87905.1"/>
    <property type="molecule type" value="Genomic_DNA"/>
</dbReference>
<dbReference type="RefSeq" id="WP_024840961.1">
    <property type="nucleotide sequence ID" value="NZ_JAAFAN010000003.1"/>
</dbReference>
<dbReference type="InterPro" id="IPR006311">
    <property type="entry name" value="TAT_signal"/>
</dbReference>
<dbReference type="PANTHER" id="PTHR12110">
    <property type="entry name" value="HYDROXYPYRUVATE ISOMERASE"/>
    <property type="match status" value="1"/>
</dbReference>
<dbReference type="Proteomes" id="UP000471672">
    <property type="component" value="Unassembled WGS sequence"/>
</dbReference>
<evidence type="ECO:0000259" key="3">
    <source>
        <dbReference type="Pfam" id="PF01261"/>
    </source>
</evidence>
<feature type="chain" id="PRO_5026831181" evidence="2">
    <location>
        <begin position="35"/>
        <end position="329"/>
    </location>
</feature>
<reference evidence="5 7" key="3">
    <citation type="journal article" date="2021" name="Arch. Microbiol.">
        <title>Cellulosimicrobium fucosivorans sp. nov., isolated from San Elijo Lagoon, contains a fucose metabolic pathway linked to carotenoid production.</title>
        <authorList>
            <person name="Aviles F.A."/>
            <person name="Kyndt J.A."/>
        </authorList>
    </citation>
    <scope>NUCLEOTIDE SEQUENCE [LARGE SCALE GENOMIC DNA]</scope>
    <source>
        <strain evidence="5 7">SE3</strain>
    </source>
</reference>
<evidence type="ECO:0000256" key="2">
    <source>
        <dbReference type="SAM" id="SignalP"/>
    </source>
</evidence>
<dbReference type="PANTHER" id="PTHR12110:SF41">
    <property type="entry name" value="INOSOSE DEHYDRATASE"/>
    <property type="match status" value="1"/>
</dbReference>
<name>A0A6N7ZEP3_9MICO</name>
<reference evidence="4 6" key="1">
    <citation type="submission" date="2019-11" db="EMBL/GenBank/DDBJ databases">
        <title>Cellulosimicrobium composti sp. nov. isolated from a compost.</title>
        <authorList>
            <person name="Yang Y."/>
        </authorList>
    </citation>
    <scope>NUCLEOTIDE SEQUENCE [LARGE SCALE GENOMIC DNA]</scope>
    <source>
        <strain evidence="4 6">BIT-GX5</strain>
    </source>
</reference>
<evidence type="ECO:0000313" key="7">
    <source>
        <dbReference type="Proteomes" id="UP000471672"/>
    </source>
</evidence>
<evidence type="ECO:0000313" key="6">
    <source>
        <dbReference type="Proteomes" id="UP000440668"/>
    </source>
</evidence>
<dbReference type="Proteomes" id="UP000440668">
    <property type="component" value="Unassembled WGS sequence"/>
</dbReference>
<dbReference type="Pfam" id="PF01261">
    <property type="entry name" value="AP_endonuc_2"/>
    <property type="match status" value="1"/>
</dbReference>
<dbReference type="SUPFAM" id="SSF51658">
    <property type="entry name" value="Xylose isomerase-like"/>
    <property type="match status" value="1"/>
</dbReference>
<dbReference type="InterPro" id="IPR013022">
    <property type="entry name" value="Xyl_isomerase-like_TIM-brl"/>
</dbReference>
<dbReference type="PROSITE" id="PS51318">
    <property type="entry name" value="TAT"/>
    <property type="match status" value="1"/>
</dbReference>
<evidence type="ECO:0000313" key="4">
    <source>
        <dbReference type="EMBL" id="MTG87905.1"/>
    </source>
</evidence>
<gene>
    <name evidence="4" type="ORF">GJV82_02885</name>
    <name evidence="5" type="ORF">GYH36_01575</name>
</gene>
<sequence length="329" mass="35615">MSKSTMTRRSLIRALATSTVAVGLGAAVAPTASAAPNPNAAAAAGSSNGNGRLLPPNKIGIQLYSIRDKVSSLGFRAVFEELADIGYSEIEFAGYTQGQVGPITPEEIRQLLDDNGLKAVGSHVSLTALRNDLPRQLEIANILGMPHVGTANAPSNINTVAGYRAAADEFNAWGAQAKAAGLKLYQHNHAGEFAFATDQPNVRLYDVFFENTDPDTVFLEMDVYWAFVGQHLYPGFEPIDYVRENPHRFPLLHLKDGARNAANPNGFDIIEFDAGDLPYREFLRATKARGTRYGIWEQDNAATTAVPPNPLDSFGNARRSYTAMFGLRG</sequence>